<name>A0A542Y5S3_9MICO</name>
<keyword evidence="2" id="KW-0812">Transmembrane</keyword>
<feature type="transmembrane region" description="Helical" evidence="2">
    <location>
        <begin position="12"/>
        <end position="36"/>
    </location>
</feature>
<feature type="compositionally biased region" description="Basic and acidic residues" evidence="1">
    <location>
        <begin position="108"/>
        <end position="123"/>
    </location>
</feature>
<comment type="caution">
    <text evidence="3">The sequence shown here is derived from an EMBL/GenBank/DDBJ whole genome shotgun (WGS) entry which is preliminary data.</text>
</comment>
<reference evidence="3 4" key="1">
    <citation type="submission" date="2019-06" db="EMBL/GenBank/DDBJ databases">
        <title>Sequencing the genomes of 1000 actinobacteria strains.</title>
        <authorList>
            <person name="Klenk H.-P."/>
        </authorList>
    </citation>
    <scope>NUCLEOTIDE SEQUENCE [LARGE SCALE GENOMIC DNA]</scope>
    <source>
        <strain evidence="3 4">DSM 8803</strain>
    </source>
</reference>
<gene>
    <name evidence="3" type="ORF">FB468_1406</name>
</gene>
<dbReference type="RefSeq" id="WP_141886709.1">
    <property type="nucleotide sequence ID" value="NZ_BAAAUY010000010.1"/>
</dbReference>
<feature type="region of interest" description="Disordered" evidence="1">
    <location>
        <begin position="98"/>
        <end position="123"/>
    </location>
</feature>
<proteinExistence type="predicted"/>
<keyword evidence="2" id="KW-1133">Transmembrane helix</keyword>
<protein>
    <submittedName>
        <fullName evidence="3">Uncharacterized protein</fullName>
    </submittedName>
</protein>
<evidence type="ECO:0000256" key="1">
    <source>
        <dbReference type="SAM" id="MobiDB-lite"/>
    </source>
</evidence>
<dbReference type="EMBL" id="VFON01000001">
    <property type="protein sequence ID" value="TQL43385.1"/>
    <property type="molecule type" value="Genomic_DNA"/>
</dbReference>
<dbReference type="Proteomes" id="UP000319094">
    <property type="component" value="Unassembled WGS sequence"/>
</dbReference>
<keyword evidence="4" id="KW-1185">Reference proteome</keyword>
<accession>A0A542Y5S3</accession>
<sequence>MQETAHVDRALYVIGGGIVAAAALWFLAAGYSTLVLDDGDALLVGRTRTRVPLRRTTSVTHNVPTMRGGRAYTEIASPAYPGGSFSFIPRDLVTGLTAVPEPPSTTELRLRAERARGERPSPP</sequence>
<organism evidence="3 4">
    <name type="scientific">Leucobacter komagatae</name>
    <dbReference type="NCBI Taxonomy" id="55969"/>
    <lineage>
        <taxon>Bacteria</taxon>
        <taxon>Bacillati</taxon>
        <taxon>Actinomycetota</taxon>
        <taxon>Actinomycetes</taxon>
        <taxon>Micrococcales</taxon>
        <taxon>Microbacteriaceae</taxon>
        <taxon>Leucobacter</taxon>
    </lineage>
</organism>
<evidence type="ECO:0000256" key="2">
    <source>
        <dbReference type="SAM" id="Phobius"/>
    </source>
</evidence>
<dbReference type="AlphaFoldDB" id="A0A542Y5S3"/>
<keyword evidence="2" id="KW-0472">Membrane</keyword>
<evidence type="ECO:0000313" key="3">
    <source>
        <dbReference type="EMBL" id="TQL43385.1"/>
    </source>
</evidence>
<dbReference type="OrthoDB" id="9841791at2"/>
<evidence type="ECO:0000313" key="4">
    <source>
        <dbReference type="Proteomes" id="UP000319094"/>
    </source>
</evidence>